<accession>A0ABV9C4T0</accession>
<feature type="domain" description="FAD-binding FR-type" evidence="2">
    <location>
        <begin position="279"/>
        <end position="383"/>
    </location>
</feature>
<name>A0ABV9C4T0_9GAMM</name>
<dbReference type="SUPFAM" id="SSF54292">
    <property type="entry name" value="2Fe-2S ferredoxin-like"/>
    <property type="match status" value="1"/>
</dbReference>
<dbReference type="InterPro" id="IPR008333">
    <property type="entry name" value="Cbr1-like_FAD-bd_dom"/>
</dbReference>
<proteinExistence type="predicted"/>
<dbReference type="SUPFAM" id="SSF50800">
    <property type="entry name" value="PK beta-barrel domain-like"/>
    <property type="match status" value="1"/>
</dbReference>
<dbReference type="PROSITE" id="PS51340">
    <property type="entry name" value="MOSC"/>
    <property type="match status" value="1"/>
</dbReference>
<dbReference type="InterPro" id="IPR001433">
    <property type="entry name" value="OxRdtase_FAD/NAD-bd"/>
</dbReference>
<dbReference type="InterPro" id="IPR039261">
    <property type="entry name" value="FNR_nucleotide-bd"/>
</dbReference>
<evidence type="ECO:0000313" key="3">
    <source>
        <dbReference type="EMBL" id="MFC4527791.1"/>
    </source>
</evidence>
<dbReference type="CDD" id="cd06184">
    <property type="entry name" value="flavohem_like_fad_nad_binding"/>
    <property type="match status" value="1"/>
</dbReference>
<dbReference type="Gene3D" id="2.40.30.10">
    <property type="entry name" value="Translation factors"/>
    <property type="match status" value="1"/>
</dbReference>
<dbReference type="PROSITE" id="PS51384">
    <property type="entry name" value="FAD_FR"/>
    <property type="match status" value="1"/>
</dbReference>
<dbReference type="Pfam" id="PF03475">
    <property type="entry name" value="YiiM_3-alpha"/>
    <property type="match status" value="1"/>
</dbReference>
<dbReference type="InterPro" id="IPR001041">
    <property type="entry name" value="2Fe-2S_ferredoxin-type"/>
</dbReference>
<sequence>MSERPADPAKAAVRRPRLANMRLTPGARVTAFAACQQRQVALEVRIMAILLSVNVGLPKDILWQGRMVHTAVWKTPVTGRVMVRRLNIDGDGQGDLAGHGGEHRAVMVYQLESYRYWESYLHRAPLDYGAFGENFTVDGLPDHEVCIGDRYRIGGALLEVTQPRVTCYRVGIRMGDPQMAALLVSHKRPGFYCRVIEEGSVGAGDTFVMERAGDGMTVADVDALLYLPGHPREQLERAVRMPALSEGWRHSFAALLAAGPAERGNAGLTGAAAEPPAWQGFRDVRISATHDESKSVRSFTVEATADEALPPVRGGQFVVVKLTPPPPRLPLMRSYSISDGSTPGRYRFSVKRDAGEGSRYLHDEVRAGDLLSISAARGTFCLGEGQGPVVFWGAGIGITPLLAMLHELAARRDVAPRMVYWVYGARNGDENVFAEEVAGLLARLGRFKRLIGFSQPEATDLIGIQFDVEGRIDVARLAALQIPEDAHFHLCGPPTFLSAARSGLRAAGYADANISSELFGTLDALRPGVTSTAATLPHPPKDEANEGAVVSFVRSGLTVHWNGHYPSLLELAEACDVPVRWSCRTGVCHNCETAVIGGQVAYSTEPLEAPAEGRVLICCSSPMGDLQLDL</sequence>
<evidence type="ECO:0000259" key="2">
    <source>
        <dbReference type="PROSITE" id="PS51384"/>
    </source>
</evidence>
<reference evidence="4" key="1">
    <citation type="journal article" date="2019" name="Int. J. Syst. Evol. Microbiol.">
        <title>The Global Catalogue of Microorganisms (GCM) 10K type strain sequencing project: providing services to taxonomists for standard genome sequencing and annotation.</title>
        <authorList>
            <consortium name="The Broad Institute Genomics Platform"/>
            <consortium name="The Broad Institute Genome Sequencing Center for Infectious Disease"/>
            <person name="Wu L."/>
            <person name="Ma J."/>
        </authorList>
    </citation>
    <scope>NUCLEOTIDE SEQUENCE [LARGE SCALE GENOMIC DNA]</scope>
    <source>
        <strain evidence="4">CCM 4481</strain>
    </source>
</reference>
<dbReference type="Gene3D" id="3.10.20.30">
    <property type="match status" value="1"/>
</dbReference>
<dbReference type="InterPro" id="IPR052353">
    <property type="entry name" value="Benzoxazolinone_Detox_Enz"/>
</dbReference>
<dbReference type="Pfam" id="PF00111">
    <property type="entry name" value="Fer2"/>
    <property type="match status" value="1"/>
</dbReference>
<dbReference type="RefSeq" id="WP_266151774.1">
    <property type="nucleotide sequence ID" value="NZ_JAPDPF010000009.1"/>
</dbReference>
<dbReference type="Gene3D" id="2.40.33.20">
    <property type="entry name" value="PK beta-barrel domain-like"/>
    <property type="match status" value="1"/>
</dbReference>
<dbReference type="InterPro" id="IPR011037">
    <property type="entry name" value="Pyrv_Knase-like_insert_dom_sf"/>
</dbReference>
<keyword evidence="4" id="KW-1185">Reference proteome</keyword>
<feature type="domain" description="MOSC" evidence="1">
    <location>
        <begin position="75"/>
        <end position="210"/>
    </location>
</feature>
<dbReference type="EMBL" id="JBHSGA010000017">
    <property type="protein sequence ID" value="MFC4527791.1"/>
    <property type="molecule type" value="Genomic_DNA"/>
</dbReference>
<dbReference type="SUPFAM" id="SSF63380">
    <property type="entry name" value="Riboflavin synthase domain-like"/>
    <property type="match status" value="1"/>
</dbReference>
<dbReference type="Proteomes" id="UP001595961">
    <property type="component" value="Unassembled WGS sequence"/>
</dbReference>
<organism evidence="3 4">
    <name type="scientific">Dyella halodurans</name>
    <dbReference type="NCBI Taxonomy" id="1920171"/>
    <lineage>
        <taxon>Bacteria</taxon>
        <taxon>Pseudomonadati</taxon>
        <taxon>Pseudomonadota</taxon>
        <taxon>Gammaproteobacteria</taxon>
        <taxon>Lysobacterales</taxon>
        <taxon>Rhodanobacteraceae</taxon>
        <taxon>Dyella</taxon>
    </lineage>
</organism>
<dbReference type="InterPro" id="IPR012675">
    <property type="entry name" value="Beta-grasp_dom_sf"/>
</dbReference>
<dbReference type="PANTHER" id="PTHR30212">
    <property type="entry name" value="PROTEIN YIIM"/>
    <property type="match status" value="1"/>
</dbReference>
<dbReference type="Pfam" id="PF03473">
    <property type="entry name" value="MOSC"/>
    <property type="match status" value="1"/>
</dbReference>
<comment type="caution">
    <text evidence="3">The sequence shown here is derived from an EMBL/GenBank/DDBJ whole genome shotgun (WGS) entry which is preliminary data.</text>
</comment>
<dbReference type="Pfam" id="PF00970">
    <property type="entry name" value="FAD_binding_6"/>
    <property type="match status" value="1"/>
</dbReference>
<dbReference type="CDD" id="cd00207">
    <property type="entry name" value="fer2"/>
    <property type="match status" value="1"/>
</dbReference>
<evidence type="ECO:0000259" key="1">
    <source>
        <dbReference type="PROSITE" id="PS51340"/>
    </source>
</evidence>
<dbReference type="InterPro" id="IPR005302">
    <property type="entry name" value="MoCF_Sase_C"/>
</dbReference>
<gene>
    <name evidence="3" type="ORF">ACFO5W_14200</name>
</gene>
<dbReference type="SUPFAM" id="SSF52343">
    <property type="entry name" value="Ferredoxin reductase-like, C-terminal NADP-linked domain"/>
    <property type="match status" value="1"/>
</dbReference>
<dbReference type="Gene3D" id="3.40.50.80">
    <property type="entry name" value="Nucleotide-binding domain of ferredoxin-NADP reductase (FNR) module"/>
    <property type="match status" value="1"/>
</dbReference>
<dbReference type="InterPro" id="IPR005163">
    <property type="entry name" value="Tri_helical_YiiM-like"/>
</dbReference>
<dbReference type="PANTHER" id="PTHR30212:SF2">
    <property type="entry name" value="PROTEIN YIIM"/>
    <property type="match status" value="1"/>
</dbReference>
<dbReference type="InterPro" id="IPR017927">
    <property type="entry name" value="FAD-bd_FR_type"/>
</dbReference>
<dbReference type="InterPro" id="IPR036010">
    <property type="entry name" value="2Fe-2S_ferredoxin-like_sf"/>
</dbReference>
<dbReference type="Pfam" id="PF00175">
    <property type="entry name" value="NAD_binding_1"/>
    <property type="match status" value="1"/>
</dbReference>
<evidence type="ECO:0000313" key="4">
    <source>
        <dbReference type="Proteomes" id="UP001595961"/>
    </source>
</evidence>
<dbReference type="PRINTS" id="PR00409">
    <property type="entry name" value="PHDIOXRDTASE"/>
</dbReference>
<protein>
    <submittedName>
        <fullName evidence="3">MOSC domain-containing protein</fullName>
    </submittedName>
</protein>
<dbReference type="InterPro" id="IPR017938">
    <property type="entry name" value="Riboflavin_synthase-like_b-brl"/>
</dbReference>